<feature type="compositionally biased region" description="Polar residues" evidence="1">
    <location>
        <begin position="1"/>
        <end position="17"/>
    </location>
</feature>
<evidence type="ECO:0000313" key="3">
    <source>
        <dbReference type="EMBL" id="KAG5414787.1"/>
    </source>
</evidence>
<evidence type="ECO:0000256" key="2">
    <source>
        <dbReference type="SAM" id="Phobius"/>
    </source>
</evidence>
<name>A0ABQ7NVB2_BRACM</name>
<protein>
    <submittedName>
        <fullName evidence="3">Uncharacterized protein</fullName>
    </submittedName>
</protein>
<keyword evidence="2" id="KW-1133">Transmembrane helix</keyword>
<organism evidence="3 4">
    <name type="scientific">Brassica rapa subsp. trilocularis</name>
    <dbReference type="NCBI Taxonomy" id="1813537"/>
    <lineage>
        <taxon>Eukaryota</taxon>
        <taxon>Viridiplantae</taxon>
        <taxon>Streptophyta</taxon>
        <taxon>Embryophyta</taxon>
        <taxon>Tracheophyta</taxon>
        <taxon>Spermatophyta</taxon>
        <taxon>Magnoliopsida</taxon>
        <taxon>eudicotyledons</taxon>
        <taxon>Gunneridae</taxon>
        <taxon>Pentapetalae</taxon>
        <taxon>rosids</taxon>
        <taxon>malvids</taxon>
        <taxon>Brassicales</taxon>
        <taxon>Brassicaceae</taxon>
        <taxon>Brassiceae</taxon>
        <taxon>Brassica</taxon>
    </lineage>
</organism>
<reference evidence="3 4" key="1">
    <citation type="submission" date="2021-03" db="EMBL/GenBank/DDBJ databases">
        <authorList>
            <person name="King G.J."/>
            <person name="Bancroft I."/>
            <person name="Baten A."/>
            <person name="Bloomfield J."/>
            <person name="Borpatragohain P."/>
            <person name="He Z."/>
            <person name="Irish N."/>
            <person name="Irwin J."/>
            <person name="Liu K."/>
            <person name="Mauleon R.P."/>
            <person name="Moore J."/>
            <person name="Morris R."/>
            <person name="Ostergaard L."/>
            <person name="Wang B."/>
            <person name="Wells R."/>
        </authorList>
    </citation>
    <scope>NUCLEOTIDE SEQUENCE [LARGE SCALE GENOMIC DNA]</scope>
    <source>
        <strain evidence="3">R-o-18</strain>
        <tissue evidence="3">Leaf</tissue>
    </source>
</reference>
<evidence type="ECO:0000313" key="4">
    <source>
        <dbReference type="Proteomes" id="UP000823674"/>
    </source>
</evidence>
<feature type="region of interest" description="Disordered" evidence="1">
    <location>
        <begin position="1"/>
        <end position="23"/>
    </location>
</feature>
<gene>
    <name evidence="3" type="primary">A01g505480.1_BraROA</name>
    <name evidence="3" type="ORF">IGI04_002354</name>
</gene>
<dbReference type="EMBL" id="JADBGQ010000001">
    <property type="protein sequence ID" value="KAG5414787.1"/>
    <property type="molecule type" value="Genomic_DNA"/>
</dbReference>
<comment type="caution">
    <text evidence="3">The sequence shown here is derived from an EMBL/GenBank/DDBJ whole genome shotgun (WGS) entry which is preliminary data.</text>
</comment>
<feature type="transmembrane region" description="Helical" evidence="2">
    <location>
        <begin position="49"/>
        <end position="72"/>
    </location>
</feature>
<keyword evidence="2" id="KW-0812">Transmembrane</keyword>
<sequence length="169" mass="18595">MTRARYTNQPRSPQPTSDVLPPMPPSDFLLQPLMAEAAAMDIFFRSSTVVLLFCVLPITLLLCFSPAVTNMLHIMEEADRRKHRWFCLHGGGFEGTNDFNNTAVTQIVYRSLSNSIAALNQELATKQNFASKTSVSGSALVHVLLLCSSRESPRLLGCSQTSFPDCIAS</sequence>
<accession>A0ABQ7NVB2</accession>
<keyword evidence="2" id="KW-0472">Membrane</keyword>
<proteinExistence type="predicted"/>
<dbReference type="Proteomes" id="UP000823674">
    <property type="component" value="Chromosome A01"/>
</dbReference>
<evidence type="ECO:0000256" key="1">
    <source>
        <dbReference type="SAM" id="MobiDB-lite"/>
    </source>
</evidence>
<keyword evidence="4" id="KW-1185">Reference proteome</keyword>